<reference evidence="4 6" key="2">
    <citation type="journal article" date="2013" name="Nature">
        <title>Insights into bilaterian evolution from three spiralian genomes.</title>
        <authorList>
            <person name="Simakov O."/>
            <person name="Marletaz F."/>
            <person name="Cho S.J."/>
            <person name="Edsinger-Gonzales E."/>
            <person name="Havlak P."/>
            <person name="Hellsten U."/>
            <person name="Kuo D.H."/>
            <person name="Larsson T."/>
            <person name="Lv J."/>
            <person name="Arendt D."/>
            <person name="Savage R."/>
            <person name="Osoegawa K."/>
            <person name="de Jong P."/>
            <person name="Grimwood J."/>
            <person name="Chapman J.A."/>
            <person name="Shapiro H."/>
            <person name="Aerts A."/>
            <person name="Otillar R.P."/>
            <person name="Terry A.Y."/>
            <person name="Boore J.L."/>
            <person name="Grigoriev I.V."/>
            <person name="Lindberg D.R."/>
            <person name="Seaver E.C."/>
            <person name="Weisblat D.A."/>
            <person name="Putnam N.H."/>
            <person name="Rokhsar D.S."/>
        </authorList>
    </citation>
    <scope>NUCLEOTIDE SEQUENCE</scope>
</reference>
<keyword evidence="2" id="KW-0812">Transmembrane</keyword>
<dbReference type="Proteomes" id="UP000015101">
    <property type="component" value="Unassembled WGS sequence"/>
</dbReference>
<keyword evidence="6" id="KW-1185">Reference proteome</keyword>
<dbReference type="Gene3D" id="2.60.120.740">
    <property type="match status" value="1"/>
</dbReference>
<accession>T1FJE7</accession>
<protein>
    <recommendedName>
        <fullName evidence="3">SUEL-type lectin domain-containing protein</fullName>
    </recommendedName>
</protein>
<dbReference type="InterPro" id="IPR000922">
    <property type="entry name" value="Lectin_gal-bd_dom"/>
</dbReference>
<sequence>MFTDYNINNNEDDDDVNDDVIENVIVLRNVGFICVMVQPESFNTTCPVDHVILVTSARYGRMRGGRCIQATFGHVGCSAEVTSYLDEVCSGRGSCSFPVFRLFDEKPCPSDMMSYLEASHKCVRAQNKENQFTNTSNNNMINKKSVTNINNIVNNNNDINNNIGYLLISKQLPTCPWKLQVDQQQKITFSIFSFIINNNNNMAQQQQHHCNINLMFEEPMFMSAKTHDVDVCRLKIRKTLLYSSRKNLVIIYVHNNNNNINNNNINNNNHNNNYNNDNFGGETFSTPYLLQYEIVGCPKISPPANAWVLQDDHKATIRCNFSDETWFLACDGSLWSGSYGSCAKHDAGISITLESSLNRYNPLPIAVAIGIILGIVIGSVPLALVYACLRRRWQEQQQTELEQYQQQHQQHQKHQQENYNNNNINNNIIEHHHTTSRYFFTDDNSINNQTTTSTPAFYDGQQQQHQQQHQQNYHPITSTTQNINKDINDDDEDDMDLGRPQQHHQSSPTTSTTHIYNLVTNPLKCKHSLKSNNNNINNIDNISTYTSASPTSCSNFNCYKVECLDKPDVMQLTEQNYQHQQQQPYFYLTLNKQEQDQQQHQQAQQHQQQHQQQQHRQQPSVGESSSFKTFNKISSTEAMNAKFAI</sequence>
<keyword evidence="2" id="KW-0472">Membrane</keyword>
<evidence type="ECO:0000313" key="6">
    <source>
        <dbReference type="Proteomes" id="UP000015101"/>
    </source>
</evidence>
<dbReference type="KEGG" id="hro:HELRODRAFT_183282"/>
<dbReference type="AlphaFoldDB" id="T1FJE7"/>
<name>T1FJE7_HELRO</name>
<proteinExistence type="predicted"/>
<dbReference type="GO" id="GO:0030246">
    <property type="term" value="F:carbohydrate binding"/>
    <property type="evidence" value="ECO:0007669"/>
    <property type="project" value="InterPro"/>
</dbReference>
<dbReference type="HOGENOM" id="CLU_424719_0_0_1"/>
<dbReference type="Pfam" id="PF02140">
    <property type="entry name" value="SUEL_Lectin"/>
    <property type="match status" value="1"/>
</dbReference>
<dbReference type="EnsemblMetazoa" id="HelroT183282">
    <property type="protein sequence ID" value="HelroP183282"/>
    <property type="gene ID" value="HelroG183282"/>
</dbReference>
<feature type="region of interest" description="Disordered" evidence="1">
    <location>
        <begin position="593"/>
        <end position="632"/>
    </location>
</feature>
<dbReference type="CTD" id="20208946"/>
<keyword evidence="2" id="KW-1133">Transmembrane helix</keyword>
<dbReference type="InterPro" id="IPR043159">
    <property type="entry name" value="Lectin_gal-bd_sf"/>
</dbReference>
<feature type="domain" description="SUEL-type lectin" evidence="3">
    <location>
        <begin position="45"/>
        <end position="122"/>
    </location>
</feature>
<feature type="region of interest" description="Disordered" evidence="1">
    <location>
        <begin position="441"/>
        <end position="514"/>
    </location>
</feature>
<feature type="compositionally biased region" description="Low complexity" evidence="1">
    <location>
        <begin position="503"/>
        <end position="514"/>
    </location>
</feature>
<organism evidence="5 6">
    <name type="scientific">Helobdella robusta</name>
    <name type="common">Californian leech</name>
    <dbReference type="NCBI Taxonomy" id="6412"/>
    <lineage>
        <taxon>Eukaryota</taxon>
        <taxon>Metazoa</taxon>
        <taxon>Spiralia</taxon>
        <taxon>Lophotrochozoa</taxon>
        <taxon>Annelida</taxon>
        <taxon>Clitellata</taxon>
        <taxon>Hirudinea</taxon>
        <taxon>Rhynchobdellida</taxon>
        <taxon>Glossiphoniidae</taxon>
        <taxon>Helobdella</taxon>
    </lineage>
</organism>
<feature type="compositionally biased region" description="Polar residues" evidence="1">
    <location>
        <begin position="472"/>
        <end position="485"/>
    </location>
</feature>
<evidence type="ECO:0000256" key="2">
    <source>
        <dbReference type="SAM" id="Phobius"/>
    </source>
</evidence>
<dbReference type="EMBL" id="KB095826">
    <property type="protein sequence ID" value="ESO11338.1"/>
    <property type="molecule type" value="Genomic_DNA"/>
</dbReference>
<dbReference type="EMBL" id="AMQM01008675">
    <property type="status" value="NOT_ANNOTATED_CDS"/>
    <property type="molecule type" value="Genomic_DNA"/>
</dbReference>
<evidence type="ECO:0000313" key="4">
    <source>
        <dbReference type="EMBL" id="ESO11338.1"/>
    </source>
</evidence>
<evidence type="ECO:0000256" key="1">
    <source>
        <dbReference type="SAM" id="MobiDB-lite"/>
    </source>
</evidence>
<dbReference type="GeneID" id="20208946"/>
<feature type="compositionally biased region" description="Polar residues" evidence="1">
    <location>
        <begin position="619"/>
        <end position="632"/>
    </location>
</feature>
<feature type="region of interest" description="Disordered" evidence="1">
    <location>
        <begin position="404"/>
        <end position="424"/>
    </location>
</feature>
<feature type="compositionally biased region" description="Low complexity" evidence="1">
    <location>
        <begin position="461"/>
        <end position="471"/>
    </location>
</feature>
<evidence type="ECO:0000313" key="5">
    <source>
        <dbReference type="EnsemblMetazoa" id="HelroP183282"/>
    </source>
</evidence>
<dbReference type="CDD" id="cd22823">
    <property type="entry name" value="Gal_Rha_Lectin"/>
    <property type="match status" value="1"/>
</dbReference>
<feature type="compositionally biased region" description="Low complexity" evidence="1">
    <location>
        <begin position="596"/>
        <end position="618"/>
    </location>
</feature>
<feature type="transmembrane region" description="Helical" evidence="2">
    <location>
        <begin position="365"/>
        <end position="389"/>
    </location>
</feature>
<dbReference type="PANTHER" id="PTHR46780">
    <property type="entry name" value="PROTEIN EVA-1"/>
    <property type="match status" value="1"/>
</dbReference>
<dbReference type="InParanoid" id="T1FJE7"/>
<evidence type="ECO:0000259" key="3">
    <source>
        <dbReference type="Pfam" id="PF02140"/>
    </source>
</evidence>
<dbReference type="RefSeq" id="XP_009010560.1">
    <property type="nucleotide sequence ID" value="XM_009012312.1"/>
</dbReference>
<feature type="compositionally biased region" description="Polar residues" evidence="1">
    <location>
        <begin position="441"/>
        <end position="455"/>
    </location>
</feature>
<reference evidence="6" key="1">
    <citation type="submission" date="2012-12" db="EMBL/GenBank/DDBJ databases">
        <authorList>
            <person name="Hellsten U."/>
            <person name="Grimwood J."/>
            <person name="Chapman J.A."/>
            <person name="Shapiro H."/>
            <person name="Aerts A."/>
            <person name="Otillar R.P."/>
            <person name="Terry A.Y."/>
            <person name="Boore J.L."/>
            <person name="Simakov O."/>
            <person name="Marletaz F."/>
            <person name="Cho S.-J."/>
            <person name="Edsinger-Gonzales E."/>
            <person name="Havlak P."/>
            <person name="Kuo D.-H."/>
            <person name="Larsson T."/>
            <person name="Lv J."/>
            <person name="Arendt D."/>
            <person name="Savage R."/>
            <person name="Osoegawa K."/>
            <person name="de Jong P."/>
            <person name="Lindberg D.R."/>
            <person name="Seaver E.C."/>
            <person name="Weisblat D.A."/>
            <person name="Putnam N.H."/>
            <person name="Grigoriev I.V."/>
            <person name="Rokhsar D.S."/>
        </authorList>
    </citation>
    <scope>NUCLEOTIDE SEQUENCE</scope>
</reference>
<reference evidence="5" key="3">
    <citation type="submission" date="2015-06" db="UniProtKB">
        <authorList>
            <consortium name="EnsemblMetazoa"/>
        </authorList>
    </citation>
    <scope>IDENTIFICATION</scope>
</reference>
<gene>
    <name evidence="5" type="primary">20208946</name>
    <name evidence="4" type="ORF">HELRODRAFT_183282</name>
</gene>